<proteinExistence type="predicted"/>
<dbReference type="KEGG" id="wjo:FOL01_0157"/>
<evidence type="ECO:0008006" key="3">
    <source>
        <dbReference type="Google" id="ProtNLM"/>
    </source>
</evidence>
<gene>
    <name evidence="1" type="ORF">FOL01_0157</name>
</gene>
<name>A0A1L6R8Z4_9LACO</name>
<evidence type="ECO:0000313" key="1">
    <source>
        <dbReference type="EMBL" id="APS41016.1"/>
    </source>
</evidence>
<dbReference type="InterPro" id="IPR021695">
    <property type="entry name" value="Phage_KPP10_Orf10"/>
</dbReference>
<dbReference type="EMBL" id="CP014332">
    <property type="protein sequence ID" value="APS41016.1"/>
    <property type="molecule type" value="Genomic_DNA"/>
</dbReference>
<dbReference type="NCBIfam" id="NF047581">
    <property type="entry name" value="gp105_phage_fam"/>
    <property type="match status" value="1"/>
</dbReference>
<dbReference type="AlphaFoldDB" id="A0A1L6R8Z4"/>
<organism evidence="1 2">
    <name type="scientific">Weissella jogaejeotgali</name>
    <dbReference type="NCBI Taxonomy" id="1631871"/>
    <lineage>
        <taxon>Bacteria</taxon>
        <taxon>Bacillati</taxon>
        <taxon>Bacillota</taxon>
        <taxon>Bacilli</taxon>
        <taxon>Lactobacillales</taxon>
        <taxon>Lactobacillaceae</taxon>
        <taxon>Weissella</taxon>
    </lineage>
</organism>
<dbReference type="OrthoDB" id="2304457at2"/>
<accession>A0A1L6R8Z4</accession>
<dbReference type="Proteomes" id="UP000185473">
    <property type="component" value="Chromosome"/>
</dbReference>
<keyword evidence="2" id="KW-1185">Reference proteome</keyword>
<reference evidence="1 2" key="1">
    <citation type="submission" date="2016-02" db="EMBL/GenBank/DDBJ databases">
        <title>Complete Genome Sequence of Weissella jogaejeotgali FOL01.</title>
        <authorList>
            <person name="Lee J.-H."/>
            <person name="Ku H.-J."/>
        </authorList>
    </citation>
    <scope>NUCLEOTIDE SEQUENCE [LARGE SCALE GENOMIC DNA]</scope>
    <source>
        <strain evidence="1 2">FOL01</strain>
    </source>
</reference>
<evidence type="ECO:0000313" key="2">
    <source>
        <dbReference type="Proteomes" id="UP000185473"/>
    </source>
</evidence>
<dbReference type="STRING" id="1631871.FOL01_0157"/>
<sequence length="133" mass="14425">MADIPVYNAKDVVLTLGNIVIQGFQDGDMISYTIKEDRVQTEVDAQGIPSIAINNNRLGQVTINLSGNSASHKYLNSLANANKIVPIVIKTKNEKITGNQAIIAKPADGQFGKQTPKRTYTIEVLDMDVQVVA</sequence>
<protein>
    <recommendedName>
        <fullName evidence="3">Phage protein</fullName>
    </recommendedName>
</protein>
<dbReference type="RefSeq" id="WP_075268869.1">
    <property type="nucleotide sequence ID" value="NZ_CP014332.1"/>
</dbReference>